<dbReference type="GO" id="GO:0006508">
    <property type="term" value="P:proteolysis"/>
    <property type="evidence" value="ECO:0007669"/>
    <property type="project" value="UniProtKB-KW"/>
</dbReference>
<feature type="compositionally biased region" description="Acidic residues" evidence="6">
    <location>
        <begin position="520"/>
        <end position="530"/>
    </location>
</feature>
<feature type="region of interest" description="Disordered" evidence="6">
    <location>
        <begin position="43"/>
        <end position="72"/>
    </location>
</feature>
<feature type="compositionally biased region" description="Polar residues" evidence="6">
    <location>
        <begin position="1315"/>
        <end position="1324"/>
    </location>
</feature>
<evidence type="ECO:0000313" key="9">
    <source>
        <dbReference type="Proteomes" id="UP001310890"/>
    </source>
</evidence>
<dbReference type="Pfam" id="PF25424">
    <property type="entry name" value="PH_35"/>
    <property type="match status" value="1"/>
</dbReference>
<dbReference type="GO" id="GO:0005737">
    <property type="term" value="C:cytoplasm"/>
    <property type="evidence" value="ECO:0007669"/>
    <property type="project" value="TreeGrafter"/>
</dbReference>
<dbReference type="InterPro" id="IPR057501">
    <property type="entry name" value="DeUb_enz_PH"/>
</dbReference>
<feature type="compositionally biased region" description="Basic and acidic residues" evidence="6">
    <location>
        <begin position="907"/>
        <end position="920"/>
    </location>
</feature>
<evidence type="ECO:0000256" key="6">
    <source>
        <dbReference type="SAM" id="MobiDB-lite"/>
    </source>
</evidence>
<feature type="compositionally biased region" description="Basic and acidic residues" evidence="6">
    <location>
        <begin position="954"/>
        <end position="973"/>
    </location>
</feature>
<evidence type="ECO:0000313" key="8">
    <source>
        <dbReference type="EMBL" id="KAK5107942.1"/>
    </source>
</evidence>
<feature type="region of interest" description="Disordered" evidence="6">
    <location>
        <begin position="186"/>
        <end position="219"/>
    </location>
</feature>
<dbReference type="GO" id="GO:0016926">
    <property type="term" value="P:protein desumoylation"/>
    <property type="evidence" value="ECO:0007669"/>
    <property type="project" value="TreeGrafter"/>
</dbReference>
<keyword evidence="2" id="KW-0597">Phosphoprotein</keyword>
<feature type="region of interest" description="Disordered" evidence="6">
    <location>
        <begin position="452"/>
        <end position="482"/>
    </location>
</feature>
<dbReference type="PANTHER" id="PTHR46896:SF3">
    <property type="entry name" value="FI06413P-RELATED"/>
    <property type="match status" value="1"/>
</dbReference>
<dbReference type="GO" id="GO:0070139">
    <property type="term" value="F:SUMO-specific endopeptidase activity"/>
    <property type="evidence" value="ECO:0007669"/>
    <property type="project" value="TreeGrafter"/>
</dbReference>
<dbReference type="InterPro" id="IPR038765">
    <property type="entry name" value="Papain-like_cys_pep_sf"/>
</dbReference>
<gene>
    <name evidence="8" type="ORF">LTR62_000547</name>
</gene>
<dbReference type="InterPro" id="IPR051947">
    <property type="entry name" value="Sentrin-specific_protease"/>
</dbReference>
<feature type="compositionally biased region" description="Low complexity" evidence="6">
    <location>
        <begin position="371"/>
        <end position="382"/>
    </location>
</feature>
<name>A0AAN7TKE4_9PEZI</name>
<feature type="compositionally biased region" description="Basic and acidic residues" evidence="6">
    <location>
        <begin position="281"/>
        <end position="291"/>
    </location>
</feature>
<feature type="region of interest" description="Disordered" evidence="6">
    <location>
        <begin position="1235"/>
        <end position="1324"/>
    </location>
</feature>
<dbReference type="PROSITE" id="PS50600">
    <property type="entry name" value="ULP_PROTEASE"/>
    <property type="match status" value="1"/>
</dbReference>
<feature type="region of interest" description="Disordered" evidence="6">
    <location>
        <begin position="893"/>
        <end position="1007"/>
    </location>
</feature>
<dbReference type="Gene3D" id="3.40.395.10">
    <property type="entry name" value="Adenoviral Proteinase, Chain A"/>
    <property type="match status" value="1"/>
</dbReference>
<evidence type="ECO:0000256" key="1">
    <source>
        <dbReference type="ARBA" id="ARBA00005234"/>
    </source>
</evidence>
<evidence type="ECO:0000259" key="7">
    <source>
        <dbReference type="PROSITE" id="PS50600"/>
    </source>
</evidence>
<feature type="region of interest" description="Disordered" evidence="6">
    <location>
        <begin position="281"/>
        <end position="392"/>
    </location>
</feature>
<evidence type="ECO:0000256" key="4">
    <source>
        <dbReference type="ARBA" id="ARBA00022786"/>
    </source>
</evidence>
<feature type="compositionally biased region" description="Basic and acidic residues" evidence="6">
    <location>
        <begin position="51"/>
        <end position="72"/>
    </location>
</feature>
<sequence length="1324" mass="143746">MSNIFQTIRGAVTGTGGPEDCGNPHAGCDQGGEKAGIEVAEAGVDTGVGKRMREGEDRENSLENKRRRTSQDHYGRLAGSFKTPATAKPIVFSHNGRVSNTQKTGALAARGGFKPVNNLHAAPHAATHAMSGRPTRGTLHAQKITKLGTLRSSNGQAGSGRTVTHELDFQGSLGSNVPETQYKCSARGSDGFSNGPATKKRRTAYPPATNGTCSNPVDFTDGDSEEMLLLKAPVMAINGSAITQPRSMQPPAHKWKVKHVEAENYFGGNDKFDKMNKMLTTHEPRSRKSKDSSQGSERSPSVASLQNSQHAACQGSKLAPVHLDASDGSQTKQLERRSIPQSDAKLNGSSRPDINLTRDWPGSAQTRTRPGSSAGSEGSASGVRHGNGIRRPSAERIEQRGKWNQHKAERQVLHAEISPRLGNTFVRHKNPQQGPREMGRVAAMQVDLRAPATKASSMDDSLESIDPLHGATTIPSEAKRSVSSSISNADAARLASPSILRPTQFEITRPAKGKKREAVDFSDETNEDDLDDLTMPVSAFYASSYCVSSGAERASLVYDSENKQLELHVDGQLARLVGKDEAVSLNASNVGEIVHSTASSRVYVKGSSSGVSNGSMCIAFADHNAVNWFMRMTSDFQPTTIHRPLDRLNKTFDAQATALKRAYDAKVAAAPLQLYADESNSPIGRDDDERIHYDVEDDARAPKASRRKGMLGADSEGIPSQQRGQTLANEVQSRYFVDDPPRRSARERKRVIERLRTPTPERWTQTNGIPAWHKPVEYPAEGARRVTVDANDLECLDEGQFLNDNIITFGIRKIEEEMDAKYKKDVHFFNSFFYTSLTTKNGKKSFNYDAVKRWTKNKDIFSLPYVVVPINVNLHWIVAIICNLDKMSRKPVGVAEEEGGEEEQEEREVSHAVEIAKAEQADDSPELNGKSAKREELPEETESMKRLSVSDGESASKDGEVFNFGDDGKVGDRSDEEMDTNATTNQPYSASTKKGKGKRKSAPAPRKYDADTPAIILLDSFANPHAAETRHLKQYIVAEGMDKRSLDVDIDQLQGINAKGIPQQTNFCDCGVFLIGYVEEFSKDPRGFVDKIMSRRMDREREFAAFSAKEKRDEIRGQLLQLYEVQEEARRKARVAKAAGGKAGQSVAGRQGGEKVAAAVSAPAPASVPALDVPEPAREAYKTIGKQAEVVATTALPPKIASWAPVKTTTVPAGNPAASTPGSPTTTAYLKADVPHAREPNDGDDELESAPARALPPSQPRHEFNGSLSSADDDDMLDTSHTSSGIPQLDGATADPEPEITEALEKALDAWESRPSGSASTPPT</sequence>
<dbReference type="GO" id="GO:0005634">
    <property type="term" value="C:nucleus"/>
    <property type="evidence" value="ECO:0007669"/>
    <property type="project" value="TreeGrafter"/>
</dbReference>
<dbReference type="Proteomes" id="UP001310890">
    <property type="component" value="Unassembled WGS sequence"/>
</dbReference>
<feature type="region of interest" description="Disordered" evidence="6">
    <location>
        <begin position="10"/>
        <end position="29"/>
    </location>
</feature>
<keyword evidence="5" id="KW-0378">Hydrolase</keyword>
<dbReference type="PANTHER" id="PTHR46896">
    <property type="entry name" value="SENTRIN-SPECIFIC PROTEASE"/>
    <property type="match status" value="1"/>
</dbReference>
<feature type="compositionally biased region" description="Polar residues" evidence="6">
    <location>
        <begin position="980"/>
        <end position="992"/>
    </location>
</feature>
<accession>A0AAN7TKE4</accession>
<feature type="region of interest" description="Disordered" evidence="6">
    <location>
        <begin position="415"/>
        <end position="437"/>
    </location>
</feature>
<evidence type="ECO:0000256" key="2">
    <source>
        <dbReference type="ARBA" id="ARBA00022553"/>
    </source>
</evidence>
<organism evidence="8 9">
    <name type="scientific">Meristemomyces frigidus</name>
    <dbReference type="NCBI Taxonomy" id="1508187"/>
    <lineage>
        <taxon>Eukaryota</taxon>
        <taxon>Fungi</taxon>
        <taxon>Dikarya</taxon>
        <taxon>Ascomycota</taxon>
        <taxon>Pezizomycotina</taxon>
        <taxon>Dothideomycetes</taxon>
        <taxon>Dothideomycetidae</taxon>
        <taxon>Mycosphaerellales</taxon>
        <taxon>Teratosphaeriaceae</taxon>
        <taxon>Meristemomyces</taxon>
    </lineage>
</organism>
<dbReference type="EMBL" id="JAVRRL010000101">
    <property type="protein sequence ID" value="KAK5107942.1"/>
    <property type="molecule type" value="Genomic_DNA"/>
</dbReference>
<dbReference type="InterPro" id="IPR003653">
    <property type="entry name" value="Peptidase_C48_C"/>
</dbReference>
<feature type="compositionally biased region" description="Acidic residues" evidence="6">
    <location>
        <begin position="895"/>
        <end position="906"/>
    </location>
</feature>
<dbReference type="SUPFAM" id="SSF54001">
    <property type="entry name" value="Cysteine proteinases"/>
    <property type="match status" value="1"/>
</dbReference>
<feature type="domain" description="Ubiquitin-like protease family profile" evidence="7">
    <location>
        <begin position="786"/>
        <end position="1081"/>
    </location>
</feature>
<evidence type="ECO:0000256" key="5">
    <source>
        <dbReference type="ARBA" id="ARBA00022801"/>
    </source>
</evidence>
<comment type="caution">
    <text evidence="8">The sequence shown here is derived from an EMBL/GenBank/DDBJ whole genome shotgun (WGS) entry which is preliminary data.</text>
</comment>
<comment type="similarity">
    <text evidence="1">Belongs to the peptidase C48 family.</text>
</comment>
<feature type="compositionally biased region" description="Polar residues" evidence="6">
    <location>
        <begin position="718"/>
        <end position="732"/>
    </location>
</feature>
<protein>
    <recommendedName>
        <fullName evidence="7">Ubiquitin-like protease family profile domain-containing protein</fullName>
    </recommendedName>
</protein>
<feature type="compositionally biased region" description="Polar residues" evidence="6">
    <location>
        <begin position="292"/>
        <end position="311"/>
    </location>
</feature>
<proteinExistence type="inferred from homology"/>
<evidence type="ECO:0000256" key="3">
    <source>
        <dbReference type="ARBA" id="ARBA00022670"/>
    </source>
</evidence>
<feature type="region of interest" description="Disordered" evidence="6">
    <location>
        <begin position="508"/>
        <end position="530"/>
    </location>
</feature>
<keyword evidence="3" id="KW-0645">Protease</keyword>
<feature type="region of interest" description="Disordered" evidence="6">
    <location>
        <begin position="698"/>
        <end position="732"/>
    </location>
</feature>
<reference evidence="8" key="1">
    <citation type="submission" date="2023-08" db="EMBL/GenBank/DDBJ databases">
        <title>Black Yeasts Isolated from many extreme environments.</title>
        <authorList>
            <person name="Coleine C."/>
            <person name="Stajich J.E."/>
            <person name="Selbmann L."/>
        </authorList>
    </citation>
    <scope>NUCLEOTIDE SEQUENCE</scope>
    <source>
        <strain evidence="8">CCFEE 5401</strain>
    </source>
</reference>
<keyword evidence="4" id="KW-0833">Ubl conjugation pathway</keyword>
<feature type="compositionally biased region" description="Basic and acidic residues" evidence="6">
    <location>
        <begin position="1303"/>
        <end position="1312"/>
    </location>
</feature>
<dbReference type="Pfam" id="PF02902">
    <property type="entry name" value="Peptidase_C48"/>
    <property type="match status" value="1"/>
</dbReference>